<name>A0A5E4MM00_9HEMI</name>
<dbReference type="EMBL" id="CABPRJ010000966">
    <property type="protein sequence ID" value="VVC33282.1"/>
    <property type="molecule type" value="Genomic_DNA"/>
</dbReference>
<evidence type="ECO:0000313" key="2">
    <source>
        <dbReference type="EMBL" id="VVC33282.1"/>
    </source>
</evidence>
<sequence length="146" mass="15551">MSRRKQATPRSLRHGNPDAEDVFDDEDLMPSLSPRGGFSVSLGASRNEETRCGKPLLQFPLLRAVTAAANLGQRGCVSTKLAAFHAGISTRGSYVFHYANGNGLWRQFSLSPCSVVVLLALSPQKRDDCVVPTSIPAAAAAGCTYA</sequence>
<evidence type="ECO:0000313" key="3">
    <source>
        <dbReference type="Proteomes" id="UP000325440"/>
    </source>
</evidence>
<protein>
    <submittedName>
        <fullName evidence="2">Uncharacterized protein</fullName>
    </submittedName>
</protein>
<dbReference type="AlphaFoldDB" id="A0A5E4MM00"/>
<keyword evidence="3" id="KW-1185">Reference proteome</keyword>
<proteinExistence type="predicted"/>
<gene>
    <name evidence="2" type="ORF">CINCED_3A024207</name>
</gene>
<accession>A0A5E4MM00</accession>
<dbReference type="Proteomes" id="UP000325440">
    <property type="component" value="Unassembled WGS sequence"/>
</dbReference>
<organism evidence="2 3">
    <name type="scientific">Cinara cedri</name>
    <dbReference type="NCBI Taxonomy" id="506608"/>
    <lineage>
        <taxon>Eukaryota</taxon>
        <taxon>Metazoa</taxon>
        <taxon>Ecdysozoa</taxon>
        <taxon>Arthropoda</taxon>
        <taxon>Hexapoda</taxon>
        <taxon>Insecta</taxon>
        <taxon>Pterygota</taxon>
        <taxon>Neoptera</taxon>
        <taxon>Paraneoptera</taxon>
        <taxon>Hemiptera</taxon>
        <taxon>Sternorrhyncha</taxon>
        <taxon>Aphidomorpha</taxon>
        <taxon>Aphidoidea</taxon>
        <taxon>Aphididae</taxon>
        <taxon>Lachninae</taxon>
        <taxon>Cinara</taxon>
    </lineage>
</organism>
<reference evidence="2 3" key="1">
    <citation type="submission" date="2019-08" db="EMBL/GenBank/DDBJ databases">
        <authorList>
            <person name="Alioto T."/>
            <person name="Alioto T."/>
            <person name="Gomez Garrido J."/>
        </authorList>
    </citation>
    <scope>NUCLEOTIDE SEQUENCE [LARGE SCALE GENOMIC DNA]</scope>
</reference>
<feature type="region of interest" description="Disordered" evidence="1">
    <location>
        <begin position="1"/>
        <end position="26"/>
    </location>
</feature>
<evidence type="ECO:0000256" key="1">
    <source>
        <dbReference type="SAM" id="MobiDB-lite"/>
    </source>
</evidence>
<feature type="compositionally biased region" description="Basic residues" evidence="1">
    <location>
        <begin position="1"/>
        <end position="13"/>
    </location>
</feature>